<reference evidence="20 21" key="1">
    <citation type="submission" date="2016-10" db="EMBL/GenBank/DDBJ databases">
        <authorList>
            <person name="de Groot N.N."/>
        </authorList>
    </citation>
    <scope>NUCLEOTIDE SEQUENCE [LARGE SCALE GENOMIC DNA]</scope>
    <source>
        <strain evidence="20 21">PYCC 4715</strain>
    </source>
</reference>
<keyword evidence="3" id="KW-1003">Cell membrane</keyword>
<dbReference type="GO" id="GO:0098703">
    <property type="term" value="P:calcium ion import across plasma membrane"/>
    <property type="evidence" value="ECO:0007669"/>
    <property type="project" value="TreeGrafter"/>
</dbReference>
<evidence type="ECO:0000256" key="13">
    <source>
        <dbReference type="ARBA" id="ARBA00023180"/>
    </source>
</evidence>
<keyword evidence="10 18" id="KW-1133">Transmembrane helix</keyword>
<feature type="transmembrane region" description="Helical" evidence="18">
    <location>
        <begin position="1023"/>
        <end position="1041"/>
    </location>
</feature>
<dbReference type="Pfam" id="PF00520">
    <property type="entry name" value="Ion_trans"/>
    <property type="match status" value="4"/>
</dbReference>
<evidence type="ECO:0000256" key="12">
    <source>
        <dbReference type="ARBA" id="ARBA00023136"/>
    </source>
</evidence>
<dbReference type="Gene3D" id="1.10.238.10">
    <property type="entry name" value="EF-hand"/>
    <property type="match status" value="1"/>
</dbReference>
<evidence type="ECO:0000256" key="16">
    <source>
        <dbReference type="ARBA" id="ARBA00067459"/>
    </source>
</evidence>
<feature type="transmembrane region" description="Helical" evidence="18">
    <location>
        <begin position="983"/>
        <end position="1003"/>
    </location>
</feature>
<evidence type="ECO:0000256" key="10">
    <source>
        <dbReference type="ARBA" id="ARBA00022989"/>
    </source>
</evidence>
<keyword evidence="9" id="KW-0851">Voltage-gated channel</keyword>
<name>A0A1L0D4P8_9ASCO</name>
<evidence type="ECO:0000256" key="3">
    <source>
        <dbReference type="ARBA" id="ARBA00022475"/>
    </source>
</evidence>
<dbReference type="PANTHER" id="PTHR45628:SF7">
    <property type="entry name" value="VOLTAGE-DEPENDENT CALCIUM CHANNEL TYPE A SUBUNIT ALPHA-1"/>
    <property type="match status" value="1"/>
</dbReference>
<keyword evidence="2" id="KW-0813">Transport</keyword>
<keyword evidence="6" id="KW-0107">Calcium channel</keyword>
<dbReference type="GO" id="GO:0005891">
    <property type="term" value="C:voltage-gated calcium channel complex"/>
    <property type="evidence" value="ECO:0007669"/>
    <property type="project" value="TreeGrafter"/>
</dbReference>
<dbReference type="GO" id="GO:0008331">
    <property type="term" value="F:high voltage-gated calcium channel activity"/>
    <property type="evidence" value="ECO:0007669"/>
    <property type="project" value="TreeGrafter"/>
</dbReference>
<feature type="region of interest" description="Disordered" evidence="17">
    <location>
        <begin position="1"/>
        <end position="23"/>
    </location>
</feature>
<gene>
    <name evidence="20" type="ORF">SAMEA4029009_CIC11G00000002962</name>
</gene>
<dbReference type="Proteomes" id="UP000182259">
    <property type="component" value="Chromosome II"/>
</dbReference>
<organism evidence="20 21">
    <name type="scientific">Sungouiella intermedia</name>
    <dbReference type="NCBI Taxonomy" id="45354"/>
    <lineage>
        <taxon>Eukaryota</taxon>
        <taxon>Fungi</taxon>
        <taxon>Dikarya</taxon>
        <taxon>Ascomycota</taxon>
        <taxon>Saccharomycotina</taxon>
        <taxon>Pichiomycetes</taxon>
        <taxon>Metschnikowiaceae</taxon>
        <taxon>Sungouiella</taxon>
    </lineage>
</organism>
<feature type="transmembrane region" description="Helical" evidence="18">
    <location>
        <begin position="1355"/>
        <end position="1374"/>
    </location>
</feature>
<accession>A0A1L0D4P8</accession>
<feature type="compositionally biased region" description="Basic and acidic residues" evidence="17">
    <location>
        <begin position="1"/>
        <end position="20"/>
    </location>
</feature>
<protein>
    <recommendedName>
        <fullName evidence="16">Calcium-channel protein CCH1</fullName>
    </recommendedName>
</protein>
<evidence type="ECO:0000256" key="5">
    <source>
        <dbReference type="ARBA" id="ARBA00022568"/>
    </source>
</evidence>
<feature type="compositionally biased region" description="Basic and acidic residues" evidence="17">
    <location>
        <begin position="516"/>
        <end position="526"/>
    </location>
</feature>
<feature type="transmembrane region" description="Helical" evidence="18">
    <location>
        <begin position="1672"/>
        <end position="1690"/>
    </location>
</feature>
<feature type="transmembrane region" description="Helical" evidence="18">
    <location>
        <begin position="1637"/>
        <end position="1660"/>
    </location>
</feature>
<feature type="transmembrane region" description="Helical" evidence="18">
    <location>
        <begin position="1605"/>
        <end position="1625"/>
    </location>
</feature>
<dbReference type="Gene3D" id="1.20.120.350">
    <property type="entry name" value="Voltage-gated potassium channels. Chain C"/>
    <property type="match status" value="2"/>
</dbReference>
<comment type="similarity">
    <text evidence="15">Belongs to the calcium channel alpha-1 subunit (TC 1.A.1.11) family.</text>
</comment>
<dbReference type="InterPro" id="IPR027359">
    <property type="entry name" value="Volt_channel_dom_sf"/>
</dbReference>
<dbReference type="PROSITE" id="PS50222">
    <property type="entry name" value="EF_HAND_2"/>
    <property type="match status" value="1"/>
</dbReference>
<feature type="region of interest" description="Disordered" evidence="17">
    <location>
        <begin position="493"/>
        <end position="526"/>
    </location>
</feature>
<evidence type="ECO:0000256" key="1">
    <source>
        <dbReference type="ARBA" id="ARBA00004651"/>
    </source>
</evidence>
<feature type="transmembrane region" description="Helical" evidence="18">
    <location>
        <begin position="645"/>
        <end position="664"/>
    </location>
</feature>
<evidence type="ECO:0000313" key="20">
    <source>
        <dbReference type="EMBL" id="SGZ51484.1"/>
    </source>
</evidence>
<keyword evidence="5" id="KW-0109">Calcium transport</keyword>
<feature type="transmembrane region" description="Helical" evidence="18">
    <location>
        <begin position="1725"/>
        <end position="1750"/>
    </location>
</feature>
<keyword evidence="4" id="KW-0597">Phosphoprotein</keyword>
<evidence type="ECO:0000256" key="17">
    <source>
        <dbReference type="SAM" id="MobiDB-lite"/>
    </source>
</evidence>
<feature type="transmembrane region" description="Helical" evidence="18">
    <location>
        <begin position="946"/>
        <end position="963"/>
    </location>
</feature>
<dbReference type="PANTHER" id="PTHR45628">
    <property type="entry name" value="VOLTAGE-DEPENDENT CALCIUM CHANNEL TYPE A SUBUNIT ALPHA-1"/>
    <property type="match status" value="1"/>
</dbReference>
<keyword evidence="11" id="KW-0406">Ion transport</keyword>
<evidence type="ECO:0000256" key="2">
    <source>
        <dbReference type="ARBA" id="ARBA00022448"/>
    </source>
</evidence>
<dbReference type="GO" id="GO:0005509">
    <property type="term" value="F:calcium ion binding"/>
    <property type="evidence" value="ECO:0007669"/>
    <property type="project" value="InterPro"/>
</dbReference>
<feature type="transmembrane region" description="Helical" evidence="18">
    <location>
        <begin position="1413"/>
        <end position="1434"/>
    </location>
</feature>
<keyword evidence="8" id="KW-0106">Calcium</keyword>
<dbReference type="SUPFAM" id="SSF81324">
    <property type="entry name" value="Voltage-gated potassium channels"/>
    <property type="match status" value="3"/>
</dbReference>
<evidence type="ECO:0000256" key="14">
    <source>
        <dbReference type="ARBA" id="ARBA00023303"/>
    </source>
</evidence>
<feature type="transmembrane region" description="Helical" evidence="18">
    <location>
        <begin position="751"/>
        <end position="769"/>
    </location>
</feature>
<dbReference type="InterPro" id="IPR005821">
    <property type="entry name" value="Ion_trans_dom"/>
</dbReference>
<evidence type="ECO:0000256" key="9">
    <source>
        <dbReference type="ARBA" id="ARBA00022882"/>
    </source>
</evidence>
<keyword evidence="13" id="KW-0325">Glycoprotein</keyword>
<feature type="region of interest" description="Disordered" evidence="17">
    <location>
        <begin position="267"/>
        <end position="287"/>
    </location>
</feature>
<evidence type="ECO:0000256" key="7">
    <source>
        <dbReference type="ARBA" id="ARBA00022692"/>
    </source>
</evidence>
<feature type="transmembrane region" description="Helical" evidence="18">
    <location>
        <begin position="923"/>
        <end position="940"/>
    </location>
</feature>
<dbReference type="InterPro" id="IPR050599">
    <property type="entry name" value="VDCC_alpha-1_subunit"/>
</dbReference>
<keyword evidence="14" id="KW-0407">Ion channel</keyword>
<comment type="subcellular location">
    <subcellularLocation>
        <location evidence="1">Cell membrane</location>
        <topology evidence="1">Multi-pass membrane protein</topology>
    </subcellularLocation>
</comment>
<feature type="transmembrane region" description="Helical" evidence="18">
    <location>
        <begin position="775"/>
        <end position="801"/>
    </location>
</feature>
<feature type="transmembrane region" description="Helical" evidence="18">
    <location>
        <begin position="892"/>
        <end position="911"/>
    </location>
</feature>
<feature type="transmembrane region" description="Helical" evidence="18">
    <location>
        <begin position="1317"/>
        <end position="1340"/>
    </location>
</feature>
<sequence>MDRSPIPHLVVEDNEAHDPETITGPNLRRRLRYNPFVSQESDVANRTSYVPPDTHENIDGALESDPLALREGLAYALGTNGSDRHWMVDGDTAGSPLRGEITGSGGPNGHRGPRGLSISVTQPVASYNDTNSDAGSANPFEYPDTSKDMTYDIPLITLDTGNVDFTFGADDDLESGNFKPPLSPARLGGQILSPSSPSKFSNMFTRLSDRIAGSNNPPTPSIEKSPSAFLDNEFIDLDQLVRVSSKQSTQPRASDDQHDLLQQQTATASPSLISERTNASGVSQHGDNRLVTQRSPLLHEANSMVSIHSIPEIDITHQSNISAPTLHVSTAPLSGMSPVTSIASPFFKPISREEHQFDKLYLFGKSFGIFSPSSKVRMWCHQILSSHKTNAVVLVLILFQTLLLCYRQWDPINNKGYCFSGYNWADYFLMIINGLYTIEIIIKSIAYGFSDDEIMFKELGLDYPHSSITYARKYFQRILHDNFFWWLPKLTKSSKSKGETNSEPTLKGKYSQFENGSHESGDDDAHLTGLATRKRKDSITSLSDTAPPTGKLGTHNTFLQSTNINKKVEEMNLHRAFLRNSWQQLDFISVTAFWLSLPLSVNHYDAKHHFMILRSLSCIRILRLCNLTTGTNLILRACHSAIPQLVDVSIVISCFWVIFGIIGVQSFKSSLSRHCEWTNPNDSNDTYINSDLYCGSYIGLDGHAKGYLDRDGISNPFIKGFRCPQNSVCRSGENPYNGTVNFDNVLQSMQLVFVVMSVNAFSDLMYYLMDTDNLGASLFFIFGILIMTVWLMNIFIAVIVYSFRTILSEEYEVKQQRQERRKKSGFFSIWRFNDEMHSRQVLTLIQKRKYLRLYYRVEYAFVLLIGSDLIIQCFRSSTMPQDRAHFLYRCEAVFTCILLAEILLRLTLYLPHWKIFFMSKMNSFDLFLAIITSIIIIKPVKESLGHAYYWLTVFQIARFYRVVLAHRITSDLWLKLMNNLKSIFDLALFFFILLFLTSVIAARNFEGQIPVDQVDSVEFAMHTLPNTFMSLYVITSTENWANVMYDLQEYATSTIQRAYGSFFIIFWFIVSNFIVLNIFIAVIATALEVSEEGKRKHQLRQFIEDMTQKLQVVGSNPGWVNQMKEKVFGRKNDKNLERAVTNLLLSGSAVNDFLEDEEDDLEANESNDYGQLKTNNEGRWSRWNVFQRVKVFYRNPFYRLKKKITVVEGDFNPAVFAKEVIMERKKLNQEQDEFLRQNPMFNTVFYVLGPRHRLRRLCQRTVPSSYGERIDGVDPNKTVSEIFALIMFVSTVGIVVTACYLTPLLRKDVIDKYGQYNWTFFIDISFIIIFSIEFIIKIIADGLFFTPNAYVRSPWNWLDFLALLSLWIEFIAFLRNDGNLSRVVRGLKALRALRILTISETAKNNFHYTMISGFGKIVSAAIISVTLIFPFSVWGLNIFNGRLGYCVDGSSSLGACMNEYSNQVFNWEVLSPNVYVEPILRFNRFLDSFSSLFEIVSLEGWTDLLINVMQSTGVGTPQQMFATPVNGFFIMLFNFTSIVFILTLFVSVIIDNYARVTGRAYLTNAQRQWYHIKKYLMQVKPSRRQRPEMLKGFKRICYRLTVDKNMLWGSLLNVVLVLHVLALLIETFPDDNVVVLVRYGIFTLSSSCFLVHYMMFAYAYGPQAFIANRWNIFCWIVSFGAWITTILSFTMNGGSIFLNINKLFLVAMLVFVFPRSNRLIEMLKFASASFPQIFSLLFTWFVMFLVYAIAMNQVFGLTKVGPNTTGNINVRSVPKALILLFRCSMGESWNYIMEDFTLDSPFCTNAQQIDDSDCGNKQYAYLLFMSWNVISMYIMLNLFVSLILDSFSYINGGSEYAHLISRAEIRKFKGKWLKFDPEGTGFIDPADLPKLLHTLDGSLSFHFYSGILTIPDLCEKWIIKNNPMDPYDITINYEAMNTMMEAMDIPKIQERRRQYEHFMEEAIMTMELRNEQGISFRRLLLQIPLYNSFDGRQCLTLIDFLERRLFMQKLEKRLRTKRCRELLEGYVYRWKYMKNKKEEQRRSYMNSSIDTNNETVFADGYRIV</sequence>
<evidence type="ECO:0000256" key="6">
    <source>
        <dbReference type="ARBA" id="ARBA00022673"/>
    </source>
</evidence>
<evidence type="ECO:0000259" key="19">
    <source>
        <dbReference type="PROSITE" id="PS50222"/>
    </source>
</evidence>
<feature type="transmembrane region" description="Helical" evidence="18">
    <location>
        <begin position="1528"/>
        <end position="1550"/>
    </location>
</feature>
<feature type="domain" description="EF-hand" evidence="19">
    <location>
        <begin position="1863"/>
        <end position="1898"/>
    </location>
</feature>
<evidence type="ECO:0000256" key="8">
    <source>
        <dbReference type="ARBA" id="ARBA00022837"/>
    </source>
</evidence>
<evidence type="ECO:0000256" key="15">
    <source>
        <dbReference type="ARBA" id="ARBA00061395"/>
    </source>
</evidence>
<evidence type="ECO:0000256" key="18">
    <source>
        <dbReference type="SAM" id="Phobius"/>
    </source>
</evidence>
<evidence type="ECO:0000256" key="4">
    <source>
        <dbReference type="ARBA" id="ARBA00022553"/>
    </source>
</evidence>
<keyword evidence="12 18" id="KW-0472">Membrane</keyword>
<evidence type="ECO:0000256" key="11">
    <source>
        <dbReference type="ARBA" id="ARBA00023065"/>
    </source>
</evidence>
<keyword evidence="7 18" id="KW-0812">Transmembrane</keyword>
<evidence type="ECO:0000313" key="21">
    <source>
        <dbReference type="Proteomes" id="UP000182259"/>
    </source>
</evidence>
<proteinExistence type="inferred from homology"/>
<feature type="transmembrane region" description="Helical" evidence="18">
    <location>
        <begin position="1062"/>
        <end position="1087"/>
    </location>
</feature>
<dbReference type="Gene3D" id="1.10.287.70">
    <property type="match status" value="4"/>
</dbReference>
<dbReference type="InterPro" id="IPR002048">
    <property type="entry name" value="EF_hand_dom"/>
</dbReference>
<feature type="transmembrane region" description="Helical" evidence="18">
    <location>
        <begin position="1819"/>
        <end position="1844"/>
    </location>
</feature>
<dbReference type="EMBL" id="LT635765">
    <property type="protein sequence ID" value="SGZ51484.1"/>
    <property type="molecule type" value="Genomic_DNA"/>
</dbReference>
<feature type="transmembrane region" description="Helical" evidence="18">
    <location>
        <begin position="1282"/>
        <end position="1305"/>
    </location>
</feature>
<feature type="transmembrane region" description="Helical" evidence="18">
    <location>
        <begin position="1696"/>
        <end position="1713"/>
    </location>
</feature>
<feature type="transmembrane region" description="Helical" evidence="18">
    <location>
        <begin position="853"/>
        <end position="872"/>
    </location>
</feature>
<dbReference type="FunFam" id="1.10.287.70:FF:000093">
    <property type="entry name" value="Calcium channel subunit Cch1"/>
    <property type="match status" value="1"/>
</dbReference>